<evidence type="ECO:0000313" key="2">
    <source>
        <dbReference type="EMBL" id="TNC28027.1"/>
    </source>
</evidence>
<gene>
    <name evidence="2" type="ORF">FG385_06225</name>
</gene>
<feature type="transmembrane region" description="Helical" evidence="1">
    <location>
        <begin position="31"/>
        <end position="49"/>
    </location>
</feature>
<organism evidence="2 3">
    <name type="scientific">Amycolatopsis alkalitolerans</name>
    <dbReference type="NCBI Taxonomy" id="2547244"/>
    <lineage>
        <taxon>Bacteria</taxon>
        <taxon>Bacillati</taxon>
        <taxon>Actinomycetota</taxon>
        <taxon>Actinomycetes</taxon>
        <taxon>Pseudonocardiales</taxon>
        <taxon>Pseudonocardiaceae</taxon>
        <taxon>Amycolatopsis</taxon>
    </lineage>
</organism>
<dbReference type="AlphaFoldDB" id="A0A5C4M5L1"/>
<comment type="caution">
    <text evidence="2">The sequence shown here is derived from an EMBL/GenBank/DDBJ whole genome shotgun (WGS) entry which is preliminary data.</text>
</comment>
<name>A0A5C4M5L1_9PSEU</name>
<accession>A0A5C4M5L1</accession>
<keyword evidence="3" id="KW-1185">Reference proteome</keyword>
<dbReference type="EMBL" id="VDFW01000004">
    <property type="protein sequence ID" value="TNC28027.1"/>
    <property type="molecule type" value="Genomic_DNA"/>
</dbReference>
<dbReference type="RefSeq" id="WP_139095645.1">
    <property type="nucleotide sequence ID" value="NZ_VDFW01000004.1"/>
</dbReference>
<sequence length="104" mass="11024">MNHTLWTWWTTALTAILALLYAWIGFAGYGLDCVLGLTGAVLVLAALLAARRSRVIASALLVLGAVPLAVAAWWSIVAPVVGLLMLLLGWPATRAQATTVRART</sequence>
<reference evidence="2 3" key="1">
    <citation type="submission" date="2019-06" db="EMBL/GenBank/DDBJ databases">
        <title>Amycolatopsis alkalitolerans sp. nov., isolated from Gastrodia elata Blume.</title>
        <authorList>
            <person name="Narsing Rao M.P."/>
            <person name="Li W.J."/>
        </authorList>
    </citation>
    <scope>NUCLEOTIDE SEQUENCE [LARGE SCALE GENOMIC DNA]</scope>
    <source>
        <strain evidence="2 3">SYSUP0005</strain>
    </source>
</reference>
<feature type="transmembrane region" description="Helical" evidence="1">
    <location>
        <begin position="55"/>
        <end position="88"/>
    </location>
</feature>
<proteinExistence type="predicted"/>
<keyword evidence="1" id="KW-0812">Transmembrane</keyword>
<feature type="transmembrane region" description="Helical" evidence="1">
    <location>
        <begin position="6"/>
        <end position="24"/>
    </location>
</feature>
<keyword evidence="1" id="KW-1133">Transmembrane helix</keyword>
<dbReference type="Proteomes" id="UP000305546">
    <property type="component" value="Unassembled WGS sequence"/>
</dbReference>
<keyword evidence="1" id="KW-0472">Membrane</keyword>
<evidence type="ECO:0000313" key="3">
    <source>
        <dbReference type="Proteomes" id="UP000305546"/>
    </source>
</evidence>
<protein>
    <submittedName>
        <fullName evidence="2">Uncharacterized protein</fullName>
    </submittedName>
</protein>
<evidence type="ECO:0000256" key="1">
    <source>
        <dbReference type="SAM" id="Phobius"/>
    </source>
</evidence>